<proteinExistence type="predicted"/>
<dbReference type="NCBIfam" id="NF040518">
    <property type="entry name" value="Lacto_Palin_RP3"/>
    <property type="match status" value="1"/>
</dbReference>
<sequence>MASDVMAGPWPLRLRSLHVDFCDCERVLEREPARTRKPPLKKPPPKPNAPYIQTSKHLTWHSPFTALESTLFLRYTKAY</sequence>
<gene>
    <name evidence="2" type="ORF">CYJ91_10225</name>
</gene>
<dbReference type="AlphaFoldDB" id="A0AAP8J0T2"/>
<dbReference type="EMBL" id="PKJX01000004">
    <property type="protein sequence ID" value="PLA56511.1"/>
    <property type="molecule type" value="Genomic_DNA"/>
</dbReference>
<feature type="compositionally biased region" description="Basic residues" evidence="1">
    <location>
        <begin position="35"/>
        <end position="44"/>
    </location>
</feature>
<name>A0AAP8J0T2_LACRH</name>
<dbReference type="Proteomes" id="UP000234212">
    <property type="component" value="Unassembled WGS sequence"/>
</dbReference>
<comment type="caution">
    <text evidence="2">The sequence shown here is derived from an EMBL/GenBank/DDBJ whole genome shotgun (WGS) entry which is preliminary data.</text>
</comment>
<feature type="region of interest" description="Disordered" evidence="1">
    <location>
        <begin position="32"/>
        <end position="52"/>
    </location>
</feature>
<organism evidence="2 3">
    <name type="scientific">Lacticaseibacillus rhamnosus</name>
    <name type="common">Lactobacillus rhamnosus</name>
    <dbReference type="NCBI Taxonomy" id="47715"/>
    <lineage>
        <taxon>Bacteria</taxon>
        <taxon>Bacillati</taxon>
        <taxon>Bacillota</taxon>
        <taxon>Bacilli</taxon>
        <taxon>Lactobacillales</taxon>
        <taxon>Lactobacillaceae</taxon>
        <taxon>Lacticaseibacillus</taxon>
    </lineage>
</organism>
<dbReference type="AntiFam" id="ANF00268">
    <property type="entry name" value="DNA repeat translations related to WP_015765070.1"/>
</dbReference>
<evidence type="ECO:0000313" key="2">
    <source>
        <dbReference type="EMBL" id="PLA56511.1"/>
    </source>
</evidence>
<evidence type="ECO:0000256" key="1">
    <source>
        <dbReference type="SAM" id="MobiDB-lite"/>
    </source>
</evidence>
<accession>A0AAP8J0T2</accession>
<protein>
    <submittedName>
        <fullName evidence="2">Uncharacterized protein</fullName>
    </submittedName>
</protein>
<evidence type="ECO:0000313" key="3">
    <source>
        <dbReference type="Proteomes" id="UP000234212"/>
    </source>
</evidence>
<reference evidence="2 3" key="1">
    <citation type="submission" date="2017-12" db="EMBL/GenBank/DDBJ databases">
        <title>Phylogenetic diversity of female urinary microbiome.</title>
        <authorList>
            <person name="Thomas-White K."/>
            <person name="Wolfe A.J."/>
        </authorList>
    </citation>
    <scope>NUCLEOTIDE SEQUENCE [LARGE SCALE GENOMIC DNA]</scope>
    <source>
        <strain evidence="2 3">UMB0004</strain>
    </source>
</reference>